<dbReference type="GO" id="GO:0006310">
    <property type="term" value="P:DNA recombination"/>
    <property type="evidence" value="ECO:0007669"/>
    <property type="project" value="UniProtKB-KW"/>
</dbReference>
<keyword evidence="5" id="KW-1185">Reference proteome</keyword>
<comment type="caution">
    <text evidence="4">The sequence shown here is derived from an EMBL/GenBank/DDBJ whole genome shotgun (WGS) entry which is preliminary data.</text>
</comment>
<dbReference type="Gene3D" id="1.10.443.10">
    <property type="entry name" value="Intergrase catalytic core"/>
    <property type="match status" value="1"/>
</dbReference>
<dbReference type="InterPro" id="IPR050090">
    <property type="entry name" value="Tyrosine_recombinase_XerCD"/>
</dbReference>
<keyword evidence="2" id="KW-0233">DNA recombination</keyword>
<name>A0A2N8KDS8_9BURK</name>
<gene>
    <name evidence="4" type="ORF">C1I89_22450</name>
</gene>
<accession>A0A2N8KDS8</accession>
<dbReference type="InterPro" id="IPR011010">
    <property type="entry name" value="DNA_brk_join_enz"/>
</dbReference>
<sequence length="372" mass="42812">MAGKRQRANGTWEYVFKRVGVLEKPIYMTFPSEEEGDAYADRLEKLLDNGIVPAEHRADSRVLTISDLHREYLRNAHPSDKDIAALTVIERMEGKTPLSAISAAWVDDWINSMKRIENLAPASIRARVGALARCTDWGMRLRYLTMPDHPFRSLAKGYAQYTPEDVAQAGVKRVDEERDRRLERGENEAILEVIDGGELTRKRKAFQIPDKGAMRLLYLLAVESAMRLREMYTLYVHQVDLARRTIFLDKTKNGDKRQVPMTSVAREMLETYISERGLKPEDLLFPWWDGNSDKHALVLMSDYLSKLFANIADQAGCVGLRFHDLRHEATSRLFERTQLTETQIMKITGHKSHRTMMRYANLRGSDLAARLW</sequence>
<dbReference type="GO" id="GO:0003677">
    <property type="term" value="F:DNA binding"/>
    <property type="evidence" value="ECO:0007669"/>
    <property type="project" value="InterPro"/>
</dbReference>
<dbReference type="GO" id="GO:0015074">
    <property type="term" value="P:DNA integration"/>
    <property type="evidence" value="ECO:0007669"/>
    <property type="project" value="UniProtKB-KW"/>
</dbReference>
<dbReference type="SUPFAM" id="SSF56349">
    <property type="entry name" value="DNA breaking-rejoining enzymes"/>
    <property type="match status" value="1"/>
</dbReference>
<evidence type="ECO:0000256" key="2">
    <source>
        <dbReference type="ARBA" id="ARBA00023172"/>
    </source>
</evidence>
<feature type="domain" description="Tyr recombinase" evidence="3">
    <location>
        <begin position="177"/>
        <end position="372"/>
    </location>
</feature>
<dbReference type="PANTHER" id="PTHR30349:SF94">
    <property type="entry name" value="INTEGRASE_RECOMBINASE HI_1414-RELATED"/>
    <property type="match status" value="1"/>
</dbReference>
<evidence type="ECO:0000256" key="1">
    <source>
        <dbReference type="ARBA" id="ARBA00022908"/>
    </source>
</evidence>
<dbReference type="PROSITE" id="PS51898">
    <property type="entry name" value="TYR_RECOMBINASE"/>
    <property type="match status" value="1"/>
</dbReference>
<evidence type="ECO:0000313" key="5">
    <source>
        <dbReference type="Proteomes" id="UP000235994"/>
    </source>
</evidence>
<dbReference type="InterPro" id="IPR013762">
    <property type="entry name" value="Integrase-like_cat_sf"/>
</dbReference>
<dbReference type="EMBL" id="POQS01000006">
    <property type="protein sequence ID" value="PND31597.1"/>
    <property type="molecule type" value="Genomic_DNA"/>
</dbReference>
<evidence type="ECO:0000259" key="3">
    <source>
        <dbReference type="PROSITE" id="PS51898"/>
    </source>
</evidence>
<dbReference type="CDD" id="cd00796">
    <property type="entry name" value="INT_Rci_Hp1_C"/>
    <property type="match status" value="1"/>
</dbReference>
<dbReference type="Proteomes" id="UP000235994">
    <property type="component" value="Unassembled WGS sequence"/>
</dbReference>
<dbReference type="AlphaFoldDB" id="A0A2N8KDS8"/>
<keyword evidence="1" id="KW-0229">DNA integration</keyword>
<reference evidence="4 5" key="1">
    <citation type="submission" date="2018-01" db="EMBL/GenBank/DDBJ databases">
        <title>The draft genome of an aniline degradation strain ANB-1.</title>
        <authorList>
            <person name="Zhang L."/>
            <person name="Jiang J."/>
        </authorList>
    </citation>
    <scope>NUCLEOTIDE SEQUENCE [LARGE SCALE GENOMIC DNA]</scope>
    <source>
        <strain evidence="4 5">ANB-1</strain>
    </source>
</reference>
<dbReference type="PANTHER" id="PTHR30349">
    <property type="entry name" value="PHAGE INTEGRASE-RELATED"/>
    <property type="match status" value="1"/>
</dbReference>
<organism evidence="4 5">
    <name type="scientific">Achromobacter pulmonis</name>
    <dbReference type="NCBI Taxonomy" id="1389932"/>
    <lineage>
        <taxon>Bacteria</taxon>
        <taxon>Pseudomonadati</taxon>
        <taxon>Pseudomonadota</taxon>
        <taxon>Betaproteobacteria</taxon>
        <taxon>Burkholderiales</taxon>
        <taxon>Alcaligenaceae</taxon>
        <taxon>Achromobacter</taxon>
    </lineage>
</organism>
<evidence type="ECO:0000313" key="4">
    <source>
        <dbReference type="EMBL" id="PND31597.1"/>
    </source>
</evidence>
<dbReference type="InterPro" id="IPR002104">
    <property type="entry name" value="Integrase_catalytic"/>
</dbReference>
<proteinExistence type="predicted"/>
<dbReference type="Pfam" id="PF00589">
    <property type="entry name" value="Phage_integrase"/>
    <property type="match status" value="1"/>
</dbReference>
<protein>
    <submittedName>
        <fullName evidence="4">Site-specific integrase</fullName>
    </submittedName>
</protein>